<gene>
    <name evidence="1" type="ORF">QQF64_034828</name>
</gene>
<dbReference type="EMBL" id="JAYMGO010000096">
    <property type="protein sequence ID" value="KAL1246796.1"/>
    <property type="molecule type" value="Genomic_DNA"/>
</dbReference>
<protein>
    <submittedName>
        <fullName evidence="1">Uncharacterized protein</fullName>
    </submittedName>
</protein>
<name>A0ABR3L3W1_9TELE</name>
<reference evidence="1 2" key="1">
    <citation type="submission" date="2023-09" db="EMBL/GenBank/DDBJ databases">
        <authorList>
            <person name="Wang M."/>
        </authorList>
    </citation>
    <scope>NUCLEOTIDE SEQUENCE [LARGE SCALE GENOMIC DNA]</scope>
    <source>
        <strain evidence="1">GT-2023</strain>
        <tissue evidence="1">Liver</tissue>
    </source>
</reference>
<evidence type="ECO:0000313" key="1">
    <source>
        <dbReference type="EMBL" id="KAL1246796.1"/>
    </source>
</evidence>
<sequence length="63" mass="7404">MPHQLGLPMLPSQQISRFLWPEWNFQIPDTDSWKFTDSRPITVYKRQTHECINSLQLSSASQS</sequence>
<comment type="caution">
    <text evidence="1">The sequence shown here is derived from an EMBL/GenBank/DDBJ whole genome shotgun (WGS) entry which is preliminary data.</text>
</comment>
<accession>A0ABR3L3W1</accession>
<proteinExistence type="predicted"/>
<evidence type="ECO:0000313" key="2">
    <source>
        <dbReference type="Proteomes" id="UP001558613"/>
    </source>
</evidence>
<dbReference type="Proteomes" id="UP001558613">
    <property type="component" value="Unassembled WGS sequence"/>
</dbReference>
<feature type="non-terminal residue" evidence="1">
    <location>
        <position position="63"/>
    </location>
</feature>
<organism evidence="1 2">
    <name type="scientific">Cirrhinus molitorella</name>
    <name type="common">mud carp</name>
    <dbReference type="NCBI Taxonomy" id="172907"/>
    <lineage>
        <taxon>Eukaryota</taxon>
        <taxon>Metazoa</taxon>
        <taxon>Chordata</taxon>
        <taxon>Craniata</taxon>
        <taxon>Vertebrata</taxon>
        <taxon>Euteleostomi</taxon>
        <taxon>Actinopterygii</taxon>
        <taxon>Neopterygii</taxon>
        <taxon>Teleostei</taxon>
        <taxon>Ostariophysi</taxon>
        <taxon>Cypriniformes</taxon>
        <taxon>Cyprinidae</taxon>
        <taxon>Labeoninae</taxon>
        <taxon>Labeonini</taxon>
        <taxon>Cirrhinus</taxon>
    </lineage>
</organism>
<keyword evidence="2" id="KW-1185">Reference proteome</keyword>